<keyword evidence="1" id="KW-0812">Transmembrane</keyword>
<keyword evidence="3" id="KW-1185">Reference proteome</keyword>
<dbReference type="Proteomes" id="UP000031561">
    <property type="component" value="Unassembled WGS sequence"/>
</dbReference>
<proteinExistence type="predicted"/>
<evidence type="ECO:0008006" key="4">
    <source>
        <dbReference type="Google" id="ProtNLM"/>
    </source>
</evidence>
<organism evidence="2 3">
    <name type="scientific">Lyngbya confervoides BDU141951</name>
    <dbReference type="NCBI Taxonomy" id="1574623"/>
    <lineage>
        <taxon>Bacteria</taxon>
        <taxon>Bacillati</taxon>
        <taxon>Cyanobacteriota</taxon>
        <taxon>Cyanophyceae</taxon>
        <taxon>Oscillatoriophycideae</taxon>
        <taxon>Oscillatoriales</taxon>
        <taxon>Microcoleaceae</taxon>
        <taxon>Lyngbya</taxon>
    </lineage>
</organism>
<evidence type="ECO:0000313" key="3">
    <source>
        <dbReference type="Proteomes" id="UP000031561"/>
    </source>
</evidence>
<gene>
    <name evidence="2" type="ORF">QQ91_0014915</name>
</gene>
<dbReference type="AlphaFoldDB" id="A0ABD4T6I9"/>
<protein>
    <recommendedName>
        <fullName evidence="4">High light inducible protein</fullName>
    </recommendedName>
</protein>
<accession>A0ABD4T6I9</accession>
<dbReference type="SUPFAM" id="SSF103511">
    <property type="entry name" value="Chlorophyll a-b binding protein"/>
    <property type="match status" value="1"/>
</dbReference>
<name>A0ABD4T6I9_9CYAN</name>
<reference evidence="2 3" key="1">
    <citation type="journal article" date="2015" name="Genome Announc.">
        <title>Draft Genome Sequence of Filamentous Marine Cyanobacterium Lyngbya confervoides Strain BDU141951.</title>
        <authorList>
            <person name="Chandrababunaidu M.M."/>
            <person name="Sen D."/>
            <person name="Tripathy S."/>
        </authorList>
    </citation>
    <scope>NUCLEOTIDE SEQUENCE [LARGE SCALE GENOMIC DNA]</scope>
    <source>
        <strain evidence="2 3">BDU141951</strain>
    </source>
</reference>
<keyword evidence="1" id="KW-0472">Membrane</keyword>
<evidence type="ECO:0000313" key="2">
    <source>
        <dbReference type="EMBL" id="MCM1984113.1"/>
    </source>
</evidence>
<dbReference type="RefSeq" id="WP_166275734.1">
    <property type="nucleotide sequence ID" value="NZ_JTHE03000088.1"/>
</dbReference>
<feature type="transmembrane region" description="Helical" evidence="1">
    <location>
        <begin position="28"/>
        <end position="48"/>
    </location>
</feature>
<dbReference type="EMBL" id="JTHE03000088">
    <property type="protein sequence ID" value="MCM1984113.1"/>
    <property type="molecule type" value="Genomic_DNA"/>
</dbReference>
<evidence type="ECO:0000256" key="1">
    <source>
        <dbReference type="SAM" id="Phobius"/>
    </source>
</evidence>
<keyword evidence="1" id="KW-1133">Transmembrane helix</keyword>
<sequence>MTDPKQQPNLAPPKYGFHDYVERLNGRAAMVGIVATLLIEVVTGKGLLDWLGF</sequence>
<comment type="caution">
    <text evidence="2">The sequence shown here is derived from an EMBL/GenBank/DDBJ whole genome shotgun (WGS) entry which is preliminary data.</text>
</comment>